<evidence type="ECO:0000256" key="3">
    <source>
        <dbReference type="ARBA" id="ARBA00023274"/>
    </source>
</evidence>
<name>A0A517ZIC5_9PLAN</name>
<reference evidence="7 8" key="1">
    <citation type="submission" date="2019-02" db="EMBL/GenBank/DDBJ databases">
        <title>Deep-cultivation of Planctomycetes and their phenomic and genomic characterization uncovers novel biology.</title>
        <authorList>
            <person name="Wiegand S."/>
            <person name="Jogler M."/>
            <person name="Boedeker C."/>
            <person name="Pinto D."/>
            <person name="Vollmers J."/>
            <person name="Rivas-Marin E."/>
            <person name="Kohn T."/>
            <person name="Peeters S.H."/>
            <person name="Heuer A."/>
            <person name="Rast P."/>
            <person name="Oberbeckmann S."/>
            <person name="Bunk B."/>
            <person name="Jeske O."/>
            <person name="Meyerdierks A."/>
            <person name="Storesund J.E."/>
            <person name="Kallscheuer N."/>
            <person name="Luecker S."/>
            <person name="Lage O.M."/>
            <person name="Pohl T."/>
            <person name="Merkel B.J."/>
            <person name="Hornburger P."/>
            <person name="Mueller R.-W."/>
            <person name="Bruemmer F."/>
            <person name="Labrenz M."/>
            <person name="Spormann A.M."/>
            <person name="Op den Camp H."/>
            <person name="Overmann J."/>
            <person name="Amann R."/>
            <person name="Jetten M.S.M."/>
            <person name="Mascher T."/>
            <person name="Medema M.H."/>
            <person name="Devos D.P."/>
            <person name="Kaster A.-K."/>
            <person name="Ovreas L."/>
            <person name="Rohde M."/>
            <person name="Galperin M.Y."/>
            <person name="Jogler C."/>
        </authorList>
    </citation>
    <scope>NUCLEOTIDE SEQUENCE [LARGE SCALE GENOMIC DNA]</scope>
    <source>
        <strain evidence="7 8">Mal52</strain>
    </source>
</reference>
<dbReference type="Pfam" id="PF00572">
    <property type="entry name" value="Ribosomal_L13"/>
    <property type="match status" value="1"/>
</dbReference>
<accession>A0A517ZIC5</accession>
<evidence type="ECO:0000256" key="6">
    <source>
        <dbReference type="RuleBase" id="RU003878"/>
    </source>
</evidence>
<dbReference type="PIRSF" id="PIRSF002181">
    <property type="entry name" value="Ribosomal_L13"/>
    <property type="match status" value="1"/>
</dbReference>
<dbReference type="AlphaFoldDB" id="A0A517ZIC5"/>
<evidence type="ECO:0000256" key="1">
    <source>
        <dbReference type="ARBA" id="ARBA00006227"/>
    </source>
</evidence>
<evidence type="ECO:0000313" key="7">
    <source>
        <dbReference type="EMBL" id="QDU42199.1"/>
    </source>
</evidence>
<evidence type="ECO:0000313" key="8">
    <source>
        <dbReference type="Proteomes" id="UP000319383"/>
    </source>
</evidence>
<dbReference type="NCBIfam" id="TIGR01066">
    <property type="entry name" value="rplM_bact"/>
    <property type="match status" value="1"/>
</dbReference>
<sequence length="150" mass="17041">MAKNIDVQQDWHVVDADNQVVGRLASKLATILMGKHKPTYTPHVDCGDYIVVVNAEKIRFSGQSIAHETHPYFTDKMLNKEYDRYSGYPGGRRVTTAAKLLETKPEFILREAVRRMLPKSKLGRGMLDKLKLYVGESHPHQAQNPQPLDL</sequence>
<dbReference type="CDD" id="cd00392">
    <property type="entry name" value="Ribosomal_L13"/>
    <property type="match status" value="1"/>
</dbReference>
<protein>
    <recommendedName>
        <fullName evidence="4">Large ribosomal subunit protein uL13</fullName>
    </recommendedName>
</protein>
<comment type="subunit">
    <text evidence="4">Part of the 50S ribosomal subunit.</text>
</comment>
<dbReference type="InterPro" id="IPR005823">
    <property type="entry name" value="Ribosomal_uL13_bac-type"/>
</dbReference>
<gene>
    <name evidence="4 6 7" type="primary">rplM</name>
    <name evidence="7" type="ORF">Mal52_06540</name>
</gene>
<keyword evidence="2 4" id="KW-0689">Ribosomal protein</keyword>
<keyword evidence="8" id="KW-1185">Reference proteome</keyword>
<dbReference type="GO" id="GO:0017148">
    <property type="term" value="P:negative regulation of translation"/>
    <property type="evidence" value="ECO:0007669"/>
    <property type="project" value="TreeGrafter"/>
</dbReference>
<dbReference type="InterPro" id="IPR036899">
    <property type="entry name" value="Ribosomal_uL13_sf"/>
</dbReference>
<dbReference type="RefSeq" id="WP_145374276.1">
    <property type="nucleotide sequence ID" value="NZ_CP036276.1"/>
</dbReference>
<evidence type="ECO:0000256" key="4">
    <source>
        <dbReference type="HAMAP-Rule" id="MF_01366"/>
    </source>
</evidence>
<dbReference type="HAMAP" id="MF_01366">
    <property type="entry name" value="Ribosomal_uL13"/>
    <property type="match status" value="1"/>
</dbReference>
<dbReference type="InterPro" id="IPR023563">
    <property type="entry name" value="Ribosomal_uL13_CS"/>
</dbReference>
<dbReference type="SUPFAM" id="SSF52161">
    <property type="entry name" value="Ribosomal protein L13"/>
    <property type="match status" value="1"/>
</dbReference>
<comment type="similarity">
    <text evidence="1 4 5">Belongs to the universal ribosomal protein uL13 family.</text>
</comment>
<dbReference type="InterPro" id="IPR005822">
    <property type="entry name" value="Ribosomal_uL13"/>
</dbReference>
<dbReference type="KEGG" id="sdyn:Mal52_06540"/>
<organism evidence="7 8">
    <name type="scientific">Symmachiella dynata</name>
    <dbReference type="NCBI Taxonomy" id="2527995"/>
    <lineage>
        <taxon>Bacteria</taxon>
        <taxon>Pseudomonadati</taxon>
        <taxon>Planctomycetota</taxon>
        <taxon>Planctomycetia</taxon>
        <taxon>Planctomycetales</taxon>
        <taxon>Planctomycetaceae</taxon>
        <taxon>Symmachiella</taxon>
    </lineage>
</organism>
<dbReference type="Proteomes" id="UP000319383">
    <property type="component" value="Chromosome"/>
</dbReference>
<dbReference type="PANTHER" id="PTHR11545:SF2">
    <property type="entry name" value="LARGE RIBOSOMAL SUBUNIT PROTEIN UL13M"/>
    <property type="match status" value="1"/>
</dbReference>
<evidence type="ECO:0000256" key="2">
    <source>
        <dbReference type="ARBA" id="ARBA00022980"/>
    </source>
</evidence>
<proteinExistence type="inferred from homology"/>
<dbReference type="Gene3D" id="3.90.1180.10">
    <property type="entry name" value="Ribosomal protein L13"/>
    <property type="match status" value="1"/>
</dbReference>
<dbReference type="GO" id="GO:0003729">
    <property type="term" value="F:mRNA binding"/>
    <property type="evidence" value="ECO:0007669"/>
    <property type="project" value="TreeGrafter"/>
</dbReference>
<evidence type="ECO:0000256" key="5">
    <source>
        <dbReference type="RuleBase" id="RU003877"/>
    </source>
</evidence>
<dbReference type="GO" id="GO:0006412">
    <property type="term" value="P:translation"/>
    <property type="evidence" value="ECO:0007669"/>
    <property type="project" value="UniProtKB-UniRule"/>
</dbReference>
<comment type="function">
    <text evidence="4 6">This protein is one of the early assembly proteins of the 50S ribosomal subunit, although it is not seen to bind rRNA by itself. It is important during the early stages of 50S assembly.</text>
</comment>
<dbReference type="EMBL" id="CP036276">
    <property type="protein sequence ID" value="QDU42199.1"/>
    <property type="molecule type" value="Genomic_DNA"/>
</dbReference>
<dbReference type="GO" id="GO:0022625">
    <property type="term" value="C:cytosolic large ribosomal subunit"/>
    <property type="evidence" value="ECO:0007669"/>
    <property type="project" value="TreeGrafter"/>
</dbReference>
<dbReference type="PANTHER" id="PTHR11545">
    <property type="entry name" value="RIBOSOMAL PROTEIN L13"/>
    <property type="match status" value="1"/>
</dbReference>
<dbReference type="PROSITE" id="PS00783">
    <property type="entry name" value="RIBOSOMAL_L13"/>
    <property type="match status" value="1"/>
</dbReference>
<keyword evidence="3 4" id="KW-0687">Ribonucleoprotein</keyword>
<dbReference type="GO" id="GO:0003735">
    <property type="term" value="F:structural constituent of ribosome"/>
    <property type="evidence" value="ECO:0007669"/>
    <property type="project" value="InterPro"/>
</dbReference>